<dbReference type="EMBL" id="MH113814">
    <property type="protein sequence ID" value="AWD90689.1"/>
    <property type="molecule type" value="Genomic_DNA"/>
</dbReference>
<organism evidence="1 2">
    <name type="scientific">Pseudomonas phage Achelous</name>
    <dbReference type="NCBI Taxonomy" id="2163982"/>
    <lineage>
        <taxon>Viruses</taxon>
        <taxon>Duplodnaviria</taxon>
        <taxon>Heunggongvirae</taxon>
        <taxon>Uroviricota</taxon>
        <taxon>Caudoviricetes</taxon>
        <taxon>Autographivirales</taxon>
        <taxon>Autosignataviridae</taxon>
        <taxon>Colwellvirinae</taxon>
        <taxon>Nerthusvirus</taxon>
        <taxon>Nerthusvirus achelous</taxon>
        <taxon>Uliginvirus achelous</taxon>
    </lineage>
</organism>
<dbReference type="KEGG" id="vg:54991108"/>
<protein>
    <submittedName>
        <fullName evidence="1">Uncharacterized protein</fullName>
    </submittedName>
</protein>
<dbReference type="GeneID" id="54991108"/>
<reference evidence="1 2" key="1">
    <citation type="submission" date="2018-03" db="EMBL/GenBank/DDBJ databases">
        <title>Phage therapy in agriculture - a green tech approach to combat plant pathogenic bacteria.</title>
        <authorList>
            <person name="Carstens A.B."/>
            <person name="Djurhuus A.M."/>
            <person name="Hansen L.H."/>
        </authorList>
    </citation>
    <scope>NUCLEOTIDE SEQUENCE [LARGE SCALE GENOMIC DNA]</scope>
</reference>
<dbReference type="Proteomes" id="UP000247252">
    <property type="component" value="Segment"/>
</dbReference>
<proteinExistence type="predicted"/>
<keyword evidence="2" id="KW-1185">Reference proteome</keyword>
<evidence type="ECO:0000313" key="1">
    <source>
        <dbReference type="EMBL" id="AWD90689.1"/>
    </source>
</evidence>
<name>A0A2S1GMT5_9CAUD</name>
<dbReference type="RefSeq" id="YP_009800607.1">
    <property type="nucleotide sequence ID" value="NC_047956.1"/>
</dbReference>
<sequence length="187" mass="21124">MKLIGEVIRAEDQSATLSIQGKEAIYFREGASRHLWIGKITKVSMNGVTILYRNGTEQGYSMKYFRAHFCAGWWKANAEVFKCASNLRVNYHGQLRAYNVLEAEPTHQAQLTAECDHAAQISDLGEYYVWRIGGDIPKKIHHTLDDALAEATRLAELHPRCCFKVLNVSATVVSQPITKYDTKVVIH</sequence>
<evidence type="ECO:0000313" key="2">
    <source>
        <dbReference type="Proteomes" id="UP000247252"/>
    </source>
</evidence>
<accession>A0A2S1GMT5</accession>